<name>A0A1I3K0S4_9ACTN</name>
<protein>
    <submittedName>
        <fullName evidence="6">Histidine kinase-, DNA gyrase B-, and HSP90-like ATPase</fullName>
    </submittedName>
</protein>
<dbReference type="InterPro" id="IPR011712">
    <property type="entry name" value="Sig_transdc_His_kin_sub3_dim/P"/>
</dbReference>
<dbReference type="InterPro" id="IPR003594">
    <property type="entry name" value="HATPase_dom"/>
</dbReference>
<keyword evidence="4" id="KW-0472">Membrane</keyword>
<dbReference type="SMART" id="SM00387">
    <property type="entry name" value="HATPase_c"/>
    <property type="match status" value="1"/>
</dbReference>
<evidence type="ECO:0000256" key="4">
    <source>
        <dbReference type="SAM" id="Phobius"/>
    </source>
</evidence>
<dbReference type="AlphaFoldDB" id="A0A1I3K0S4"/>
<sequence>MPSGRRHLIRSLVKSPIARFLAIGFVTLVILTLGTNILATQAANREALAEAQTINEVLATSVVNPALPSGMAMGLVKGNAGSLDRFDRIIAGRLDLDSLKRTYIWSEQGVVVYSDRTELIGRDFGLTPEQQRVFDEGGTGQLVEGDPSTTAPALTAGTDNIVQIFTRIEAPNGTKLLFEGYYSLDGIEQRRQQIYEPFNFITVGALVLLLLLVAPILVVLTRQVKVAAFERERLLRGGLEASDAERRRIARDLHDGVVQDLAGTSFSIAAAAREPDLSPNVKTSLMSANQAIRDTLKSLRALLAEIHPPEIHADRLAAALADLTAPASALGIQASISVEGAETATDQQAALVWRVAQEAVRNALRHAQASTIAVTVRSDGKVLVLEVVDDGIGFAADAAPASDRYGLRGMTSLVKDSGGRLRVDSAAGEGTAVRLEVAVDE</sequence>
<dbReference type="Pfam" id="PF07730">
    <property type="entry name" value="HisKA_3"/>
    <property type="match status" value="1"/>
</dbReference>
<dbReference type="PANTHER" id="PTHR24421">
    <property type="entry name" value="NITRATE/NITRITE SENSOR PROTEIN NARX-RELATED"/>
    <property type="match status" value="1"/>
</dbReference>
<dbReference type="Pfam" id="PF02518">
    <property type="entry name" value="HATPase_c"/>
    <property type="match status" value="1"/>
</dbReference>
<dbReference type="PROSITE" id="PS50109">
    <property type="entry name" value="HIS_KIN"/>
    <property type="match status" value="1"/>
</dbReference>
<keyword evidence="4" id="KW-1133">Transmembrane helix</keyword>
<dbReference type="OrthoDB" id="144293at2"/>
<dbReference type="GO" id="GO:0000155">
    <property type="term" value="F:phosphorelay sensor kinase activity"/>
    <property type="evidence" value="ECO:0007669"/>
    <property type="project" value="InterPro"/>
</dbReference>
<evidence type="ECO:0000256" key="1">
    <source>
        <dbReference type="ARBA" id="ARBA00022679"/>
    </source>
</evidence>
<dbReference type="Gene3D" id="3.30.565.10">
    <property type="entry name" value="Histidine kinase-like ATPase, C-terminal domain"/>
    <property type="match status" value="1"/>
</dbReference>
<dbReference type="STRING" id="1005945.SAMN05216561_11198"/>
<dbReference type="CDD" id="cd16917">
    <property type="entry name" value="HATPase_UhpB-NarQ-NarX-like"/>
    <property type="match status" value="1"/>
</dbReference>
<gene>
    <name evidence="6" type="ORF">SAMN05216561_11198</name>
</gene>
<feature type="transmembrane region" description="Helical" evidence="4">
    <location>
        <begin position="20"/>
        <end position="39"/>
    </location>
</feature>
<keyword evidence="4" id="KW-0812">Transmembrane</keyword>
<feature type="transmembrane region" description="Helical" evidence="4">
    <location>
        <begin position="198"/>
        <end position="221"/>
    </location>
</feature>
<dbReference type="GO" id="GO:0016020">
    <property type="term" value="C:membrane"/>
    <property type="evidence" value="ECO:0007669"/>
    <property type="project" value="InterPro"/>
</dbReference>
<organism evidence="6 7">
    <name type="scientific">Nocardioides psychrotolerans</name>
    <dbReference type="NCBI Taxonomy" id="1005945"/>
    <lineage>
        <taxon>Bacteria</taxon>
        <taxon>Bacillati</taxon>
        <taxon>Actinomycetota</taxon>
        <taxon>Actinomycetes</taxon>
        <taxon>Propionibacteriales</taxon>
        <taxon>Nocardioidaceae</taxon>
        <taxon>Nocardioides</taxon>
    </lineage>
</organism>
<reference evidence="6 7" key="1">
    <citation type="submission" date="2016-10" db="EMBL/GenBank/DDBJ databases">
        <authorList>
            <person name="de Groot N.N."/>
        </authorList>
    </citation>
    <scope>NUCLEOTIDE SEQUENCE [LARGE SCALE GENOMIC DNA]</scope>
    <source>
        <strain evidence="6 7">CGMCC 1.11156</strain>
    </source>
</reference>
<evidence type="ECO:0000313" key="7">
    <source>
        <dbReference type="Proteomes" id="UP000198649"/>
    </source>
</evidence>
<keyword evidence="7" id="KW-1185">Reference proteome</keyword>
<keyword evidence="2 6" id="KW-0418">Kinase</keyword>
<dbReference type="InterPro" id="IPR005467">
    <property type="entry name" value="His_kinase_dom"/>
</dbReference>
<keyword evidence="3" id="KW-0902">Two-component regulatory system</keyword>
<evidence type="ECO:0000256" key="2">
    <source>
        <dbReference type="ARBA" id="ARBA00022777"/>
    </source>
</evidence>
<dbReference type="InterPro" id="IPR036890">
    <property type="entry name" value="HATPase_C_sf"/>
</dbReference>
<dbReference type="Proteomes" id="UP000198649">
    <property type="component" value="Unassembled WGS sequence"/>
</dbReference>
<dbReference type="Gene3D" id="1.20.5.1930">
    <property type="match status" value="1"/>
</dbReference>
<dbReference type="InterPro" id="IPR050482">
    <property type="entry name" value="Sensor_HK_TwoCompSys"/>
</dbReference>
<evidence type="ECO:0000259" key="5">
    <source>
        <dbReference type="PROSITE" id="PS50109"/>
    </source>
</evidence>
<dbReference type="EMBL" id="FOQG01000011">
    <property type="protein sequence ID" value="SFI66081.1"/>
    <property type="molecule type" value="Genomic_DNA"/>
</dbReference>
<accession>A0A1I3K0S4</accession>
<feature type="domain" description="Histidine kinase" evidence="5">
    <location>
        <begin position="354"/>
        <end position="441"/>
    </location>
</feature>
<proteinExistence type="predicted"/>
<evidence type="ECO:0000313" key="6">
    <source>
        <dbReference type="EMBL" id="SFI66081.1"/>
    </source>
</evidence>
<dbReference type="SUPFAM" id="SSF55874">
    <property type="entry name" value="ATPase domain of HSP90 chaperone/DNA topoisomerase II/histidine kinase"/>
    <property type="match status" value="1"/>
</dbReference>
<dbReference type="GO" id="GO:0046983">
    <property type="term" value="F:protein dimerization activity"/>
    <property type="evidence" value="ECO:0007669"/>
    <property type="project" value="InterPro"/>
</dbReference>
<evidence type="ECO:0000256" key="3">
    <source>
        <dbReference type="ARBA" id="ARBA00023012"/>
    </source>
</evidence>
<keyword evidence="1" id="KW-0808">Transferase</keyword>